<dbReference type="AlphaFoldDB" id="A0A1Y1VLP1"/>
<dbReference type="Proteomes" id="UP000193719">
    <property type="component" value="Unassembled WGS sequence"/>
</dbReference>
<evidence type="ECO:0000313" key="2">
    <source>
        <dbReference type="EMBL" id="ORX59362.1"/>
    </source>
</evidence>
<feature type="compositionally biased region" description="Acidic residues" evidence="1">
    <location>
        <begin position="189"/>
        <end position="205"/>
    </location>
</feature>
<reference evidence="2 3" key="1">
    <citation type="submission" date="2016-08" db="EMBL/GenBank/DDBJ databases">
        <title>Genomes of anaerobic fungi encode conserved fungal cellulosomes for biomass hydrolysis.</title>
        <authorList>
            <consortium name="DOE Joint Genome Institute"/>
            <person name="Haitjema C.H."/>
            <person name="Gilmore S.P."/>
            <person name="Henske J.K."/>
            <person name="Solomon K.V."/>
            <person name="De Groot R."/>
            <person name="Kuo A."/>
            <person name="Mondo S.J."/>
            <person name="Salamov A.A."/>
            <person name="Labutti K."/>
            <person name="Zhao Z."/>
            <person name="Chiniquy J."/>
            <person name="Barry K."/>
            <person name="Brewer H.M."/>
            <person name="Purvine S.O."/>
            <person name="Wright A.T."/>
            <person name="Boxma B."/>
            <person name="Van Alen T."/>
            <person name="Hackstein J.H."/>
            <person name="Baker S.E."/>
            <person name="Grigoriev I.V."/>
            <person name="O'Malley M.A."/>
        </authorList>
    </citation>
    <scope>NUCLEOTIDE SEQUENCE [LARGE SCALE GENOMIC DNA]</scope>
    <source>
        <strain evidence="3">finn</strain>
    </source>
</reference>
<evidence type="ECO:0000256" key="1">
    <source>
        <dbReference type="SAM" id="MobiDB-lite"/>
    </source>
</evidence>
<comment type="caution">
    <text evidence="2">The sequence shown here is derived from an EMBL/GenBank/DDBJ whole genome shotgun (WGS) entry which is preliminary data.</text>
</comment>
<proteinExistence type="predicted"/>
<feature type="compositionally biased region" description="Acidic residues" evidence="1">
    <location>
        <begin position="213"/>
        <end position="224"/>
    </location>
</feature>
<reference evidence="2 3" key="2">
    <citation type="submission" date="2016-08" db="EMBL/GenBank/DDBJ databases">
        <title>Pervasive Adenine N6-methylation of Active Genes in Fungi.</title>
        <authorList>
            <consortium name="DOE Joint Genome Institute"/>
            <person name="Mondo S.J."/>
            <person name="Dannebaum R.O."/>
            <person name="Kuo R.C."/>
            <person name="Labutti K."/>
            <person name="Haridas S."/>
            <person name="Kuo A."/>
            <person name="Salamov A."/>
            <person name="Ahrendt S.R."/>
            <person name="Lipzen A."/>
            <person name="Sullivan W."/>
            <person name="Andreopoulos W.B."/>
            <person name="Clum A."/>
            <person name="Lindquist E."/>
            <person name="Daum C."/>
            <person name="Ramamoorthy G.K."/>
            <person name="Gryganskyi A."/>
            <person name="Culley D."/>
            <person name="Magnuson J.K."/>
            <person name="James T.Y."/>
            <person name="O'Malley M.A."/>
            <person name="Stajich J.E."/>
            <person name="Spatafora J.W."/>
            <person name="Visel A."/>
            <person name="Grigoriev I.V."/>
        </authorList>
    </citation>
    <scope>NUCLEOTIDE SEQUENCE [LARGE SCALE GENOMIC DNA]</scope>
    <source>
        <strain evidence="3">finn</strain>
    </source>
</reference>
<dbReference type="OrthoDB" id="10635635at2759"/>
<sequence length="255" mass="29417">MDVEFDWMGNIISISNVNMCQRSKLVSIRKGENNACTNPTRLSFDNNIRLNTINIVELFKEKNLDKNLLPYYDSIDDISNPKALHKNAEKITDVWKYVSQNYDKNLNGLTKEESSSYLIDHHHTINQYKRLLAKYESSDNSLLINFDENDVIEMEGYFKSNLENHRKIFGDITTTITSTTIDNVNDNNNNEEDIIDNDNDDNNIDNDGKDENDVSGESEDISDEENSKVFNKYHISNEPGSKNSNLKLIMFLLKI</sequence>
<gene>
    <name evidence="2" type="ORF">BCR36DRAFT_92153</name>
</gene>
<accession>A0A1Y1VLP1</accession>
<keyword evidence="3" id="KW-1185">Reference proteome</keyword>
<name>A0A1Y1VLP1_9FUNG</name>
<dbReference type="EMBL" id="MCFH01000003">
    <property type="protein sequence ID" value="ORX59362.1"/>
    <property type="molecule type" value="Genomic_DNA"/>
</dbReference>
<feature type="region of interest" description="Disordered" evidence="1">
    <location>
        <begin position="183"/>
        <end position="226"/>
    </location>
</feature>
<organism evidence="2 3">
    <name type="scientific">Piromyces finnis</name>
    <dbReference type="NCBI Taxonomy" id="1754191"/>
    <lineage>
        <taxon>Eukaryota</taxon>
        <taxon>Fungi</taxon>
        <taxon>Fungi incertae sedis</taxon>
        <taxon>Chytridiomycota</taxon>
        <taxon>Chytridiomycota incertae sedis</taxon>
        <taxon>Neocallimastigomycetes</taxon>
        <taxon>Neocallimastigales</taxon>
        <taxon>Neocallimastigaceae</taxon>
        <taxon>Piromyces</taxon>
    </lineage>
</organism>
<evidence type="ECO:0000313" key="3">
    <source>
        <dbReference type="Proteomes" id="UP000193719"/>
    </source>
</evidence>
<protein>
    <submittedName>
        <fullName evidence="2">Uncharacterized protein</fullName>
    </submittedName>
</protein>